<accession>A0AA38L815</accession>
<gene>
    <name evidence="1" type="ORF">KI387_023483</name>
</gene>
<comment type="caution">
    <text evidence="1">The sequence shown here is derived from an EMBL/GenBank/DDBJ whole genome shotgun (WGS) entry which is preliminary data.</text>
</comment>
<dbReference type="Proteomes" id="UP000824469">
    <property type="component" value="Unassembled WGS sequence"/>
</dbReference>
<proteinExistence type="predicted"/>
<feature type="non-terminal residue" evidence="1">
    <location>
        <position position="1"/>
    </location>
</feature>
<name>A0AA38L815_TAXCH</name>
<organism evidence="1 2">
    <name type="scientific">Taxus chinensis</name>
    <name type="common">Chinese yew</name>
    <name type="synonym">Taxus wallichiana var. chinensis</name>
    <dbReference type="NCBI Taxonomy" id="29808"/>
    <lineage>
        <taxon>Eukaryota</taxon>
        <taxon>Viridiplantae</taxon>
        <taxon>Streptophyta</taxon>
        <taxon>Embryophyta</taxon>
        <taxon>Tracheophyta</taxon>
        <taxon>Spermatophyta</taxon>
        <taxon>Pinopsida</taxon>
        <taxon>Pinidae</taxon>
        <taxon>Conifers II</taxon>
        <taxon>Cupressales</taxon>
        <taxon>Taxaceae</taxon>
        <taxon>Taxus</taxon>
    </lineage>
</organism>
<protein>
    <recommendedName>
        <fullName evidence="3">Retrotransposon gag domain-containing protein</fullName>
    </recommendedName>
</protein>
<evidence type="ECO:0008006" key="3">
    <source>
        <dbReference type="Google" id="ProtNLM"/>
    </source>
</evidence>
<keyword evidence="2" id="KW-1185">Reference proteome</keyword>
<evidence type="ECO:0000313" key="1">
    <source>
        <dbReference type="EMBL" id="KAH9314856.1"/>
    </source>
</evidence>
<dbReference type="EMBL" id="JAHRHJ020000005">
    <property type="protein sequence ID" value="KAH9314856.1"/>
    <property type="molecule type" value="Genomic_DNA"/>
</dbReference>
<dbReference type="AlphaFoldDB" id="A0AA38L815"/>
<sequence>NPDEHLSVFFISYGVLAVEHEDVSVRLFIETLHDLAGEWFYRIAPGTITNWATMQDAFLKRFKAAEDSSISIT</sequence>
<evidence type="ECO:0000313" key="2">
    <source>
        <dbReference type="Proteomes" id="UP000824469"/>
    </source>
</evidence>
<reference evidence="1 2" key="1">
    <citation type="journal article" date="2021" name="Nat. Plants">
        <title>The Taxus genome provides insights into paclitaxel biosynthesis.</title>
        <authorList>
            <person name="Xiong X."/>
            <person name="Gou J."/>
            <person name="Liao Q."/>
            <person name="Li Y."/>
            <person name="Zhou Q."/>
            <person name="Bi G."/>
            <person name="Li C."/>
            <person name="Du R."/>
            <person name="Wang X."/>
            <person name="Sun T."/>
            <person name="Guo L."/>
            <person name="Liang H."/>
            <person name="Lu P."/>
            <person name="Wu Y."/>
            <person name="Zhang Z."/>
            <person name="Ro D.K."/>
            <person name="Shang Y."/>
            <person name="Huang S."/>
            <person name="Yan J."/>
        </authorList>
    </citation>
    <scope>NUCLEOTIDE SEQUENCE [LARGE SCALE GENOMIC DNA]</scope>
    <source>
        <strain evidence="1">Ta-2019</strain>
    </source>
</reference>